<dbReference type="PANTHER" id="PTHR42723">
    <property type="entry name" value="CHLOROPHYLL SYNTHASE"/>
    <property type="match status" value="1"/>
</dbReference>
<feature type="transmembrane region" description="Helical" evidence="6">
    <location>
        <begin position="91"/>
        <end position="109"/>
    </location>
</feature>
<dbReference type="EMBL" id="FZNT01000001">
    <property type="protein sequence ID" value="SNR33652.1"/>
    <property type="molecule type" value="Genomic_DNA"/>
</dbReference>
<dbReference type="GO" id="GO:0016020">
    <property type="term" value="C:membrane"/>
    <property type="evidence" value="ECO:0007669"/>
    <property type="project" value="UniProtKB-SubCell"/>
</dbReference>
<keyword evidence="8" id="KW-1185">Reference proteome</keyword>
<feature type="transmembrane region" description="Helical" evidence="6">
    <location>
        <begin position="115"/>
        <end position="131"/>
    </location>
</feature>
<feature type="transmembrane region" description="Helical" evidence="6">
    <location>
        <begin position="12"/>
        <end position="30"/>
    </location>
</feature>
<reference evidence="7 8" key="1">
    <citation type="submission" date="2017-06" db="EMBL/GenBank/DDBJ databases">
        <authorList>
            <person name="Kim H.J."/>
            <person name="Triplett B.A."/>
        </authorList>
    </citation>
    <scope>NUCLEOTIDE SEQUENCE [LARGE SCALE GENOMIC DNA]</scope>
    <source>
        <strain evidence="7 8">DSM 29150</strain>
    </source>
</reference>
<dbReference type="Proteomes" id="UP000198384">
    <property type="component" value="Unassembled WGS sequence"/>
</dbReference>
<keyword evidence="7" id="KW-0808">Transferase</keyword>
<sequence length="302" mass="34706">MKLSVYFKLIRWRNLFLIAYVFILLKYILFPSFNLNTLLSNFQFSILLISVLLITAAGYIINDIFDIKADKINKPTKVIVSTKITVEQAKAWYKITNAFGIILGVLLAINIQKPSYSFLFIGTSILLYYYSKQLKKTPFIGNLAVAFSIALSILLVPLFEIDFTIQNKSQLIIIQFIILLSLFAFVLNLTREIVKDIIDINGDYNLKNNTLPIVIGRKRARNFALTLCSFTLLSLLYFTLHFSKQYKFTLLYLVVFIVLPMLYISVKLNASKTKKQFQKISTLLKVCMFLGINSIIIFSILH</sequence>
<evidence type="ECO:0000256" key="2">
    <source>
        <dbReference type="ARBA" id="ARBA00022475"/>
    </source>
</evidence>
<protein>
    <submittedName>
        <fullName evidence="7">4-hydroxybenzoate polyprenyltransferase</fullName>
    </submittedName>
</protein>
<dbReference type="InterPro" id="IPR000537">
    <property type="entry name" value="UbiA_prenyltransferase"/>
</dbReference>
<proteinExistence type="predicted"/>
<dbReference type="Gene3D" id="1.10.357.140">
    <property type="entry name" value="UbiA prenyltransferase"/>
    <property type="match status" value="1"/>
</dbReference>
<dbReference type="AlphaFoldDB" id="A0A238VGX1"/>
<evidence type="ECO:0000313" key="7">
    <source>
        <dbReference type="EMBL" id="SNR33652.1"/>
    </source>
</evidence>
<feature type="transmembrane region" description="Helical" evidence="6">
    <location>
        <begin position="223"/>
        <end position="243"/>
    </location>
</feature>
<dbReference type="OrthoDB" id="9811562at2"/>
<feature type="transmembrane region" description="Helical" evidence="6">
    <location>
        <begin position="282"/>
        <end position="301"/>
    </location>
</feature>
<evidence type="ECO:0000256" key="3">
    <source>
        <dbReference type="ARBA" id="ARBA00022692"/>
    </source>
</evidence>
<dbReference type="PANTHER" id="PTHR42723:SF1">
    <property type="entry name" value="CHLOROPHYLL SYNTHASE, CHLOROPLASTIC"/>
    <property type="match status" value="1"/>
</dbReference>
<feature type="transmembrane region" description="Helical" evidence="6">
    <location>
        <begin position="138"/>
        <end position="159"/>
    </location>
</feature>
<feature type="transmembrane region" description="Helical" evidence="6">
    <location>
        <begin position="42"/>
        <end position="61"/>
    </location>
</feature>
<feature type="transmembrane region" description="Helical" evidence="6">
    <location>
        <begin position="171"/>
        <end position="190"/>
    </location>
</feature>
<organism evidence="7 8">
    <name type="scientific">Lutibacter agarilyticus</name>
    <dbReference type="NCBI Taxonomy" id="1109740"/>
    <lineage>
        <taxon>Bacteria</taxon>
        <taxon>Pseudomonadati</taxon>
        <taxon>Bacteroidota</taxon>
        <taxon>Flavobacteriia</taxon>
        <taxon>Flavobacteriales</taxon>
        <taxon>Flavobacteriaceae</taxon>
        <taxon>Lutibacter</taxon>
    </lineage>
</organism>
<keyword evidence="2" id="KW-1003">Cell membrane</keyword>
<keyword evidence="5 6" id="KW-0472">Membrane</keyword>
<comment type="subcellular location">
    <subcellularLocation>
        <location evidence="1">Membrane</location>
        <topology evidence="1">Multi-pass membrane protein</topology>
    </subcellularLocation>
</comment>
<dbReference type="InterPro" id="IPR044878">
    <property type="entry name" value="UbiA_sf"/>
</dbReference>
<dbReference type="CDD" id="cd13961">
    <property type="entry name" value="PT_UbiA_DGGGPS"/>
    <property type="match status" value="1"/>
</dbReference>
<keyword evidence="4 6" id="KW-1133">Transmembrane helix</keyword>
<evidence type="ECO:0000256" key="5">
    <source>
        <dbReference type="ARBA" id="ARBA00023136"/>
    </source>
</evidence>
<evidence type="ECO:0000313" key="8">
    <source>
        <dbReference type="Proteomes" id="UP000198384"/>
    </source>
</evidence>
<dbReference type="RefSeq" id="WP_089380068.1">
    <property type="nucleotide sequence ID" value="NZ_FZNT01000001.1"/>
</dbReference>
<name>A0A238VGX1_9FLAO</name>
<dbReference type="InterPro" id="IPR050475">
    <property type="entry name" value="Prenyltransferase_related"/>
</dbReference>
<feature type="transmembrane region" description="Helical" evidence="6">
    <location>
        <begin position="249"/>
        <end position="270"/>
    </location>
</feature>
<keyword evidence="3 6" id="KW-0812">Transmembrane</keyword>
<dbReference type="GO" id="GO:0016765">
    <property type="term" value="F:transferase activity, transferring alkyl or aryl (other than methyl) groups"/>
    <property type="evidence" value="ECO:0007669"/>
    <property type="project" value="InterPro"/>
</dbReference>
<accession>A0A238VGX1</accession>
<dbReference type="Pfam" id="PF01040">
    <property type="entry name" value="UbiA"/>
    <property type="match status" value="1"/>
</dbReference>
<dbReference type="Gene3D" id="1.20.120.1780">
    <property type="entry name" value="UbiA prenyltransferase"/>
    <property type="match status" value="1"/>
</dbReference>
<evidence type="ECO:0000256" key="6">
    <source>
        <dbReference type="SAM" id="Phobius"/>
    </source>
</evidence>
<evidence type="ECO:0000256" key="4">
    <source>
        <dbReference type="ARBA" id="ARBA00022989"/>
    </source>
</evidence>
<evidence type="ECO:0000256" key="1">
    <source>
        <dbReference type="ARBA" id="ARBA00004141"/>
    </source>
</evidence>
<gene>
    <name evidence="7" type="ORF">SAMN06265371_101425</name>
</gene>